<proteinExistence type="predicted"/>
<accession>A0A7M1S239</accession>
<reference evidence="1 2" key="1">
    <citation type="submission" date="2020-07" db="EMBL/GenBank/DDBJ databases">
        <title>Taxonomic proposal: Crassvirales, a new order of highly abundant and diverse bacterial viruses.</title>
        <authorList>
            <person name="Shkoporov A.N."/>
            <person name="Stockdale S.R."/>
            <person name="Guerin E."/>
            <person name="Ross R.P."/>
            <person name="Hill C."/>
        </authorList>
    </citation>
    <scope>NUCLEOTIDE SEQUENCE [LARGE SCALE GENOMIC DNA]</scope>
</reference>
<protein>
    <submittedName>
        <fullName evidence="1">Uncharacterized protein</fullName>
    </submittedName>
</protein>
<keyword evidence="2" id="KW-1185">Reference proteome</keyword>
<dbReference type="EMBL" id="MT774390">
    <property type="protein sequence ID" value="QOR59450.1"/>
    <property type="molecule type" value="Genomic_DNA"/>
</dbReference>
<evidence type="ECO:0000313" key="2">
    <source>
        <dbReference type="Proteomes" id="UP000593882"/>
    </source>
</evidence>
<dbReference type="KEGG" id="vg:65130036"/>
<name>A0A7M1S239_9CAUD</name>
<dbReference type="RefSeq" id="YP_010111608.1">
    <property type="nucleotide sequence ID" value="NC_055883.1"/>
</dbReference>
<dbReference type="Proteomes" id="UP000593882">
    <property type="component" value="Segment"/>
</dbReference>
<sequence>MIKLFRYEGYKIIISEEALALKPFKQIWQRDRTVNKDKAIAELGFIYFFCDPRSDYQYLVDEDERKEAIKEGEGMPPKWEPDKVVKDAMEFYMSFKPISALLLEDTRFMVDKFRAKLRSIDFDSLEVKEFKEITSIVKQITPLVKDLDEAEKALNSEIRNSGKMRGSGEKTIFEDDLAI</sequence>
<evidence type="ECO:0000313" key="1">
    <source>
        <dbReference type="EMBL" id="QOR59450.1"/>
    </source>
</evidence>
<dbReference type="GeneID" id="65130036"/>
<organism evidence="1 2">
    <name type="scientific">uncultured phage cr85_1</name>
    <dbReference type="NCBI Taxonomy" id="2772074"/>
    <lineage>
        <taxon>Viruses</taxon>
        <taxon>Duplodnaviria</taxon>
        <taxon>Heunggongvirae</taxon>
        <taxon>Uroviricota</taxon>
        <taxon>Caudoviricetes</taxon>
        <taxon>Crassvirales</taxon>
        <taxon>Steigviridae</taxon>
        <taxon>Asinivirinae</taxon>
        <taxon>Kahnovirus</taxon>
        <taxon>Kahnovirus oralis</taxon>
    </lineage>
</organism>